<evidence type="ECO:0000313" key="1">
    <source>
        <dbReference type="EMBL" id="AGO48055.1"/>
    </source>
</evidence>
<dbReference type="Proteomes" id="UP000014715">
    <property type="component" value="Segment"/>
</dbReference>
<proteinExistence type="predicted"/>
<dbReference type="KEGG" id="vg:16796827"/>
<accession>R9ZZW5</accession>
<name>R9ZZW5_9CAUD</name>
<reference evidence="2" key="2">
    <citation type="submission" date="2013-03" db="EMBL/GenBank/DDBJ databases">
        <title>The Cellulophaga phages: a novel, diverse, and globally ubiquitous model system.</title>
        <authorList>
            <person name="Holmfeldt K."/>
            <person name="Solonenko N."/>
            <person name="Shah M."/>
            <person name="Corrier K."/>
            <person name="Riemann L."/>
            <person name="VerBerkmoes N.C."/>
            <person name="Sullivan M.B."/>
        </authorList>
    </citation>
    <scope>NUCLEOTIDE SEQUENCE [LARGE SCALE GENOMIC DNA]</scope>
</reference>
<dbReference type="GeneID" id="16796827"/>
<gene>
    <name evidence="1" type="ORF">Phi38:1_gp025</name>
</gene>
<protein>
    <submittedName>
        <fullName evidence="1">Uncharacterized protein</fullName>
    </submittedName>
</protein>
<keyword evidence="2" id="KW-1185">Reference proteome</keyword>
<evidence type="ECO:0000313" key="2">
    <source>
        <dbReference type="Proteomes" id="UP000014715"/>
    </source>
</evidence>
<organism evidence="1 2">
    <name type="scientific">Cellulophaga phage phi38:1</name>
    <dbReference type="NCBI Taxonomy" id="1327977"/>
    <lineage>
        <taxon>Viruses</taxon>
        <taxon>Duplodnaviria</taxon>
        <taxon>Heunggongvirae</taxon>
        <taxon>Uroviricota</taxon>
        <taxon>Caudoviricetes</taxon>
        <taxon>Pervagoviridae</taxon>
        <taxon>Callevirus</taxon>
        <taxon>Callevirus phi38una</taxon>
    </lineage>
</organism>
<sequence length="316" mass="34843">MKKGIDIKVRDVLENSLIAYSVLEFCVKDTNKGVDMSNLLDRPLSSVIFSKINWMKSLDHGISWSSVYTSTKDSKADVLSVISAILSQYSISKEKTGKDIAGVVKGSKPTTTLEGLVKVAKEEILEKAKRLYKKGVVYRPFKGPESKFTSISSGIIKSNGRGDIWVGGQKGFIYKDGVWSDIVDNPEKDIEALILDINLDKARKIYGKGVLYRPVRGFSGMEGVTVESNGDIRSNSKGDIWTYNQKGFIHSNGKWGVLLGDKGVTVQGNPFEGLYKGSDKSFIKTPSTTTPTTVVHKGIETSDVKLKKIRKSKLKY</sequence>
<reference evidence="1 2" key="1">
    <citation type="journal article" date="2013" name="Proc. Natl. Acad. Sci. U.S.A.">
        <title>Twelve previously unknown phage genera are ubiquitous in global oceans.</title>
        <authorList>
            <person name="Holmfeldt K."/>
            <person name="Solonenko N."/>
            <person name="Shah M."/>
            <person name="Corrier K."/>
            <person name="Riemann L."/>
            <person name="Verberkmoes N.C."/>
            <person name="Sullivan M.B."/>
        </authorList>
    </citation>
    <scope>NUCLEOTIDE SEQUENCE [LARGE SCALE GENOMIC DNA]</scope>
    <source>
        <strain evidence="1">Phi38:1</strain>
    </source>
</reference>
<dbReference type="RefSeq" id="YP_008241406.1">
    <property type="nucleotide sequence ID" value="NC_021796.1"/>
</dbReference>
<dbReference type="EMBL" id="KC821614">
    <property type="protein sequence ID" value="AGO48055.1"/>
    <property type="molecule type" value="Genomic_DNA"/>
</dbReference>